<sequence>MHESENPKSTLVYYLKTTTNPIVNLVARTIIIEYFRDEGFRIELTNYFKYIEVFENLYFDEIAFKEDTVSFMEYFMRHALFNKDVNIIELAKDITSVLQEKSQDTRKNKMNALATKYPTIRIERTPRKINTFNLGKTEKEQLKEMTKTFLLGHYNDGPFKSERISKYRDALGSGTEFPYITCNIYNKNEYMTKEKYLSYVEHMSIEPVKKEEEKEKKKKEKKEEKEIKIIQKKNCTLITENETLNRNILTLRQSKENEVNELNAKITLLQDEYKKQILGMKIKMETYKKEFDQLNSKNASIEKEKVEKEKELVNKSYEYDQYKERTEGIIKKFEYENNLMKDQIAIKEKYVADKQAEYQTMLKSTQEEKLKYYDEKRNEVSLFKEQVNSQIQLVKELEAAKEENRTIQAQQIISQQQAQVSQICLQAENVVLKKTNDLNEMVMKQQVNYNAAMIQVQNFLIDLQRQQMNVRPQEIFDENFSRYLYDAYNYLSLKNLLGLFNGMRLFSKFLYIFIQMCKMNKIEDPKTFQLTRINWK</sequence>
<dbReference type="AlphaFoldDB" id="L7FLS4"/>
<accession>L7FLS4</accession>
<protein>
    <submittedName>
        <fullName evidence="2">Uncharacterized protein</fullName>
    </submittedName>
</protein>
<keyword evidence="3" id="KW-1185">Reference proteome</keyword>
<keyword evidence="1" id="KW-0175">Coiled coil</keyword>
<evidence type="ECO:0000256" key="1">
    <source>
        <dbReference type="SAM" id="Coils"/>
    </source>
</evidence>
<evidence type="ECO:0000313" key="3">
    <source>
        <dbReference type="Proteomes" id="UP000014680"/>
    </source>
</evidence>
<dbReference type="Proteomes" id="UP000014680">
    <property type="component" value="Unassembled WGS sequence"/>
</dbReference>
<dbReference type="VEuPathDB" id="AmoebaDB:EIN_326220"/>
<organism evidence="2 3">
    <name type="scientific">Entamoeba invadens IP1</name>
    <dbReference type="NCBI Taxonomy" id="370355"/>
    <lineage>
        <taxon>Eukaryota</taxon>
        <taxon>Amoebozoa</taxon>
        <taxon>Evosea</taxon>
        <taxon>Archamoebae</taxon>
        <taxon>Mastigamoebida</taxon>
        <taxon>Entamoebidae</taxon>
        <taxon>Entamoeba</taxon>
    </lineage>
</organism>
<proteinExistence type="predicted"/>
<dbReference type="KEGG" id="eiv:EIN_326220"/>
<name>L7FLS4_ENTIV</name>
<feature type="coiled-coil region" evidence="1">
    <location>
        <begin position="208"/>
        <end position="311"/>
    </location>
</feature>
<dbReference type="GeneID" id="14886533"/>
<gene>
    <name evidence="2" type="ORF">EIN_326220</name>
</gene>
<dbReference type="EMBL" id="KB206854">
    <property type="protein sequence ID" value="ELP87561.1"/>
    <property type="molecule type" value="Genomic_DNA"/>
</dbReference>
<evidence type="ECO:0000313" key="2">
    <source>
        <dbReference type="EMBL" id="ELP87561.1"/>
    </source>
</evidence>
<dbReference type="RefSeq" id="XP_004254332.1">
    <property type="nucleotide sequence ID" value="XM_004254284.1"/>
</dbReference>
<reference evidence="2 3" key="1">
    <citation type="submission" date="2012-10" db="EMBL/GenBank/DDBJ databases">
        <authorList>
            <person name="Zafar N."/>
            <person name="Inman J."/>
            <person name="Hall N."/>
            <person name="Lorenzi H."/>
            <person name="Caler E."/>
        </authorList>
    </citation>
    <scope>NUCLEOTIDE SEQUENCE [LARGE SCALE GENOMIC DNA]</scope>
    <source>
        <strain evidence="2 3">IP1</strain>
    </source>
</reference>